<evidence type="ECO:0000313" key="3">
    <source>
        <dbReference type="Proteomes" id="UP001501005"/>
    </source>
</evidence>
<proteinExistence type="predicted"/>
<dbReference type="InterPro" id="IPR043917">
    <property type="entry name" value="DUF5753"/>
</dbReference>
<name>A0ABN1NS88_9ACTN</name>
<organism evidence="2 3">
    <name type="scientific">Streptomyces thermoalcalitolerans</name>
    <dbReference type="NCBI Taxonomy" id="65605"/>
    <lineage>
        <taxon>Bacteria</taxon>
        <taxon>Bacillati</taxon>
        <taxon>Actinomycetota</taxon>
        <taxon>Actinomycetes</taxon>
        <taxon>Kitasatosporales</taxon>
        <taxon>Streptomycetaceae</taxon>
        <taxon>Streptomyces</taxon>
    </lineage>
</organism>
<comment type="caution">
    <text evidence="2">The sequence shown here is derived from an EMBL/GenBank/DDBJ whole genome shotgun (WGS) entry which is preliminary data.</text>
</comment>
<dbReference type="EMBL" id="BAAAHG010000023">
    <property type="protein sequence ID" value="GAA0915518.1"/>
    <property type="molecule type" value="Genomic_DNA"/>
</dbReference>
<evidence type="ECO:0000259" key="1">
    <source>
        <dbReference type="Pfam" id="PF19054"/>
    </source>
</evidence>
<gene>
    <name evidence="2" type="ORF">GCM10009549_31020</name>
</gene>
<evidence type="ECO:0000313" key="2">
    <source>
        <dbReference type="EMBL" id="GAA0915518.1"/>
    </source>
</evidence>
<dbReference type="Proteomes" id="UP001501005">
    <property type="component" value="Unassembled WGS sequence"/>
</dbReference>
<protein>
    <recommendedName>
        <fullName evidence="1">DUF5753 domain-containing protein</fullName>
    </recommendedName>
</protein>
<keyword evidence="3" id="KW-1185">Reference proteome</keyword>
<dbReference type="RefSeq" id="WP_425580982.1">
    <property type="nucleotide sequence ID" value="NZ_BAAAHG010000023.1"/>
</dbReference>
<accession>A0ABN1NS88</accession>
<sequence length="73" mass="8017">MSGTLILLTLPDNSTTVYQEGPRNGEIFDDRETVTQRVREFDLMKANALPPGESAALITATMETYKPCEPLGT</sequence>
<dbReference type="Pfam" id="PF19054">
    <property type="entry name" value="DUF5753"/>
    <property type="match status" value="1"/>
</dbReference>
<reference evidence="2 3" key="1">
    <citation type="journal article" date="2019" name="Int. J. Syst. Evol. Microbiol.">
        <title>The Global Catalogue of Microorganisms (GCM) 10K type strain sequencing project: providing services to taxonomists for standard genome sequencing and annotation.</title>
        <authorList>
            <consortium name="The Broad Institute Genomics Platform"/>
            <consortium name="The Broad Institute Genome Sequencing Center for Infectious Disease"/>
            <person name="Wu L."/>
            <person name="Ma J."/>
        </authorList>
    </citation>
    <scope>NUCLEOTIDE SEQUENCE [LARGE SCALE GENOMIC DNA]</scope>
    <source>
        <strain evidence="2 3">JCM 10673</strain>
    </source>
</reference>
<feature type="domain" description="DUF5753" evidence="1">
    <location>
        <begin position="2"/>
        <end position="59"/>
    </location>
</feature>